<organism evidence="1 2">
    <name type="scientific">Mycena chlorophos</name>
    <name type="common">Agaric fungus</name>
    <name type="synonym">Agaricus chlorophos</name>
    <dbReference type="NCBI Taxonomy" id="658473"/>
    <lineage>
        <taxon>Eukaryota</taxon>
        <taxon>Fungi</taxon>
        <taxon>Dikarya</taxon>
        <taxon>Basidiomycota</taxon>
        <taxon>Agaricomycotina</taxon>
        <taxon>Agaricomycetes</taxon>
        <taxon>Agaricomycetidae</taxon>
        <taxon>Agaricales</taxon>
        <taxon>Marasmiineae</taxon>
        <taxon>Mycenaceae</taxon>
        <taxon>Mycena</taxon>
    </lineage>
</organism>
<dbReference type="Proteomes" id="UP000613580">
    <property type="component" value="Unassembled WGS sequence"/>
</dbReference>
<dbReference type="InterPro" id="IPR036047">
    <property type="entry name" value="F-box-like_dom_sf"/>
</dbReference>
<evidence type="ECO:0000313" key="1">
    <source>
        <dbReference type="EMBL" id="KAF7318480.1"/>
    </source>
</evidence>
<proteinExistence type="predicted"/>
<dbReference type="AlphaFoldDB" id="A0A8H6TJ32"/>
<evidence type="ECO:0000313" key="2">
    <source>
        <dbReference type="Proteomes" id="UP000613580"/>
    </source>
</evidence>
<comment type="caution">
    <text evidence="1">The sequence shown here is derived from an EMBL/GenBank/DDBJ whole genome shotgun (WGS) entry which is preliminary data.</text>
</comment>
<dbReference type="OrthoDB" id="2745898at2759"/>
<keyword evidence="2" id="KW-1185">Reference proteome</keyword>
<dbReference type="SUPFAM" id="SSF81383">
    <property type="entry name" value="F-box domain"/>
    <property type="match status" value="1"/>
</dbReference>
<name>A0A8H6TJ32_MYCCL</name>
<protein>
    <submittedName>
        <fullName evidence="1">Exosome component Rrp46</fullName>
    </submittedName>
</protein>
<reference evidence="1" key="1">
    <citation type="submission" date="2020-05" db="EMBL/GenBank/DDBJ databases">
        <title>Mycena genomes resolve the evolution of fungal bioluminescence.</title>
        <authorList>
            <person name="Tsai I.J."/>
        </authorList>
    </citation>
    <scope>NUCLEOTIDE SEQUENCE</scope>
    <source>
        <strain evidence="1">110903Hualien_Pintung</strain>
    </source>
</reference>
<gene>
    <name evidence="1" type="ORF">HMN09_00357200</name>
</gene>
<accession>A0A8H6TJ32</accession>
<sequence>MSITKLPQEILQSIVSILDTRSVGVCLLAGRCFRVACEAELFYSVILQDNPTMRRRSFITDCVFFASSRHLAPFVKELSIELKEDPSEAKLLEMVLVRVAAAGTLKYLELVVAPWMVEGMPDGLVEAAIDVMGRPQLERIELGYVYQRGRGHLDFLCKAITEQRPGIDRIDWRKVHTTILVDEEKEFSLRPWAGVLSLLTTLTIRWDFLSAPSYLTEYPILSQLRALTLQFLDHDALTLRLEARPGQLLSLLPTLAPALEALRFEIHWILNWDPEQGVVPPDSYPWITSRSVPWPNLGTAEFSESFPALERVECAHTIRCTSQCPWEVDKMQLFAGWLREWTEERMAGPLKAGILQVSAVAIDYGSDFWFDYVIREWSPRQRLYY</sequence>
<dbReference type="EMBL" id="JACAZE010000004">
    <property type="protein sequence ID" value="KAF7318480.1"/>
    <property type="molecule type" value="Genomic_DNA"/>
</dbReference>